<dbReference type="AlphaFoldDB" id="A0AAV7UEW1"/>
<feature type="region of interest" description="Disordered" evidence="1">
    <location>
        <begin position="1"/>
        <end position="82"/>
    </location>
</feature>
<evidence type="ECO:0000313" key="2">
    <source>
        <dbReference type="EMBL" id="KAJ1187378.1"/>
    </source>
</evidence>
<feature type="compositionally biased region" description="Basic and acidic residues" evidence="1">
    <location>
        <begin position="36"/>
        <end position="45"/>
    </location>
</feature>
<accession>A0AAV7UEW1</accession>
<protein>
    <submittedName>
        <fullName evidence="2">Uncharacterized protein</fullName>
    </submittedName>
</protein>
<feature type="compositionally biased region" description="Basic and acidic residues" evidence="1">
    <location>
        <begin position="1"/>
        <end position="27"/>
    </location>
</feature>
<evidence type="ECO:0000256" key="1">
    <source>
        <dbReference type="SAM" id="MobiDB-lite"/>
    </source>
</evidence>
<gene>
    <name evidence="2" type="ORF">NDU88_004154</name>
</gene>
<feature type="compositionally biased region" description="Polar residues" evidence="1">
    <location>
        <begin position="68"/>
        <end position="82"/>
    </location>
</feature>
<name>A0AAV7UEW1_PLEWA</name>
<organism evidence="2 3">
    <name type="scientific">Pleurodeles waltl</name>
    <name type="common">Iberian ribbed newt</name>
    <dbReference type="NCBI Taxonomy" id="8319"/>
    <lineage>
        <taxon>Eukaryota</taxon>
        <taxon>Metazoa</taxon>
        <taxon>Chordata</taxon>
        <taxon>Craniata</taxon>
        <taxon>Vertebrata</taxon>
        <taxon>Euteleostomi</taxon>
        <taxon>Amphibia</taxon>
        <taxon>Batrachia</taxon>
        <taxon>Caudata</taxon>
        <taxon>Salamandroidea</taxon>
        <taxon>Salamandridae</taxon>
        <taxon>Pleurodelinae</taxon>
        <taxon>Pleurodeles</taxon>
    </lineage>
</organism>
<sequence>MPPRTRPRDRVPTRVETPTSREAETARKSSSNWERAALEVQKRGAPESGRLVQSLLCTGEETSPPLENATSGNLIADSPESQ</sequence>
<dbReference type="EMBL" id="JANPWB010000005">
    <property type="protein sequence ID" value="KAJ1187378.1"/>
    <property type="molecule type" value="Genomic_DNA"/>
</dbReference>
<evidence type="ECO:0000313" key="3">
    <source>
        <dbReference type="Proteomes" id="UP001066276"/>
    </source>
</evidence>
<comment type="caution">
    <text evidence="2">The sequence shown here is derived from an EMBL/GenBank/DDBJ whole genome shotgun (WGS) entry which is preliminary data.</text>
</comment>
<keyword evidence="3" id="KW-1185">Reference proteome</keyword>
<reference evidence="2" key="1">
    <citation type="journal article" date="2022" name="bioRxiv">
        <title>Sequencing and chromosome-scale assembly of the giantPleurodeles waltlgenome.</title>
        <authorList>
            <person name="Brown T."/>
            <person name="Elewa A."/>
            <person name="Iarovenko S."/>
            <person name="Subramanian E."/>
            <person name="Araus A.J."/>
            <person name="Petzold A."/>
            <person name="Susuki M."/>
            <person name="Suzuki K.-i.T."/>
            <person name="Hayashi T."/>
            <person name="Toyoda A."/>
            <person name="Oliveira C."/>
            <person name="Osipova E."/>
            <person name="Leigh N.D."/>
            <person name="Simon A."/>
            <person name="Yun M.H."/>
        </authorList>
    </citation>
    <scope>NUCLEOTIDE SEQUENCE</scope>
    <source>
        <strain evidence="2">20211129_DDA</strain>
        <tissue evidence="2">Liver</tissue>
    </source>
</reference>
<proteinExistence type="predicted"/>
<dbReference type="Proteomes" id="UP001066276">
    <property type="component" value="Chromosome 3_1"/>
</dbReference>